<dbReference type="SUPFAM" id="SSF46689">
    <property type="entry name" value="Homeodomain-like"/>
    <property type="match status" value="1"/>
</dbReference>
<dbReference type="GO" id="GO:0005524">
    <property type="term" value="F:ATP binding"/>
    <property type="evidence" value="ECO:0007669"/>
    <property type="project" value="UniProtKB-KW"/>
</dbReference>
<proteinExistence type="predicted"/>
<dbReference type="InterPro" id="IPR058031">
    <property type="entry name" value="AAA_lid_NorR"/>
</dbReference>
<keyword evidence="5" id="KW-0238">DNA-binding</keyword>
<evidence type="ECO:0000256" key="7">
    <source>
        <dbReference type="ARBA" id="ARBA00023163"/>
    </source>
</evidence>
<dbReference type="STRING" id="314232.SKA53_11388"/>
<evidence type="ECO:0000256" key="1">
    <source>
        <dbReference type="ARBA" id="ARBA00022741"/>
    </source>
</evidence>
<dbReference type="GO" id="GO:0006355">
    <property type="term" value="P:regulation of DNA-templated transcription"/>
    <property type="evidence" value="ECO:0007669"/>
    <property type="project" value="InterPro"/>
</dbReference>
<sequence>MLEAELFGHEKGSFTGAATRRVGRFEEAAGGTLFLDEIGDLPLELQGKLLRAIEARAVSRIGSNTEQPIDFRLVCATHQNIGDKVDKGEFRQDLMYRISVVMLQVPSLQDRISDLPELVRSISDGLETDGSGLVPPKVSSDGLEEMMAYAWPGNIRELRNFFQRAAVLSTGVPIDRNVVRKLLHLPLDRLAEQKALWTAIDQMPDDDELIIADPVAAPLESADQSMISMLNGDDQFNLQGHLSAQEAKFIELAMELCNYNTAKAAKRLSLKRTTLIAKMRKYGISSDLPSENSYNLN</sequence>
<accession>A3V252</accession>
<dbReference type="HOGENOM" id="CLU_000445_0_7_5"/>
<dbReference type="PRINTS" id="PR01590">
    <property type="entry name" value="HTHFIS"/>
</dbReference>
<keyword evidence="6" id="KW-0010">Activator</keyword>
<dbReference type="Gene3D" id="3.40.50.300">
    <property type="entry name" value="P-loop containing nucleotide triphosphate hydrolases"/>
    <property type="match status" value="1"/>
</dbReference>
<dbReference type="PANTHER" id="PTHR32071">
    <property type="entry name" value="TRANSCRIPTIONAL REGULATORY PROTEIN"/>
    <property type="match status" value="1"/>
</dbReference>
<keyword evidence="7" id="KW-0804">Transcription</keyword>
<dbReference type="PROSITE" id="PS00688">
    <property type="entry name" value="SIGMA54_INTERACT_3"/>
    <property type="match status" value="1"/>
</dbReference>
<dbReference type="Pfam" id="PF02954">
    <property type="entry name" value="HTH_8"/>
    <property type="match status" value="1"/>
</dbReference>
<name>A3V252_9RHOB</name>
<evidence type="ECO:0000256" key="4">
    <source>
        <dbReference type="ARBA" id="ARBA00023015"/>
    </source>
</evidence>
<evidence type="ECO:0000256" key="5">
    <source>
        <dbReference type="ARBA" id="ARBA00023125"/>
    </source>
</evidence>
<evidence type="ECO:0000259" key="8">
    <source>
        <dbReference type="PROSITE" id="PS50045"/>
    </source>
</evidence>
<dbReference type="InterPro" id="IPR027417">
    <property type="entry name" value="P-loop_NTPase"/>
</dbReference>
<dbReference type="PANTHER" id="PTHR32071:SF117">
    <property type="entry name" value="PTS-DEPENDENT DIHYDROXYACETONE KINASE OPERON REGULATORY PROTEIN-RELATED"/>
    <property type="match status" value="1"/>
</dbReference>
<dbReference type="InterPro" id="IPR025944">
    <property type="entry name" value="Sigma_54_int_dom_CS"/>
</dbReference>
<keyword evidence="2" id="KW-0067">ATP-binding</keyword>
<dbReference type="GO" id="GO:0043565">
    <property type="term" value="F:sequence-specific DNA binding"/>
    <property type="evidence" value="ECO:0007669"/>
    <property type="project" value="InterPro"/>
</dbReference>
<dbReference type="PROSITE" id="PS00676">
    <property type="entry name" value="SIGMA54_INTERACT_2"/>
    <property type="match status" value="1"/>
</dbReference>
<gene>
    <name evidence="9" type="ORF">SKA53_11388</name>
</gene>
<dbReference type="InterPro" id="IPR009057">
    <property type="entry name" value="Homeodomain-like_sf"/>
</dbReference>
<evidence type="ECO:0000256" key="3">
    <source>
        <dbReference type="ARBA" id="ARBA00023012"/>
    </source>
</evidence>
<evidence type="ECO:0000256" key="2">
    <source>
        <dbReference type="ARBA" id="ARBA00022840"/>
    </source>
</evidence>
<keyword evidence="10" id="KW-1185">Reference proteome</keyword>
<evidence type="ECO:0000256" key="6">
    <source>
        <dbReference type="ARBA" id="ARBA00023159"/>
    </source>
</evidence>
<dbReference type="SUPFAM" id="SSF52540">
    <property type="entry name" value="P-loop containing nucleoside triphosphate hydrolases"/>
    <property type="match status" value="1"/>
</dbReference>
<keyword evidence="3" id="KW-0902">Two-component regulatory system</keyword>
<dbReference type="eggNOG" id="COG2204">
    <property type="taxonomic scope" value="Bacteria"/>
</dbReference>
<dbReference type="Gene3D" id="1.10.10.60">
    <property type="entry name" value="Homeodomain-like"/>
    <property type="match status" value="1"/>
</dbReference>
<organism evidence="9 10">
    <name type="scientific">Yoonia vestfoldensis SKA53</name>
    <dbReference type="NCBI Taxonomy" id="314232"/>
    <lineage>
        <taxon>Bacteria</taxon>
        <taxon>Pseudomonadati</taxon>
        <taxon>Pseudomonadota</taxon>
        <taxon>Alphaproteobacteria</taxon>
        <taxon>Rhodobacterales</taxon>
        <taxon>Paracoccaceae</taxon>
        <taxon>Yoonia</taxon>
    </lineage>
</organism>
<dbReference type="InterPro" id="IPR025943">
    <property type="entry name" value="Sigma_54_int_dom_ATP-bd_2"/>
</dbReference>
<dbReference type="GO" id="GO:0000160">
    <property type="term" value="P:phosphorelay signal transduction system"/>
    <property type="evidence" value="ECO:0007669"/>
    <property type="project" value="UniProtKB-KW"/>
</dbReference>
<dbReference type="Proteomes" id="UP000004507">
    <property type="component" value="Unassembled WGS sequence"/>
</dbReference>
<feature type="domain" description="Sigma-54 factor interaction" evidence="8">
    <location>
        <begin position="1"/>
        <end position="167"/>
    </location>
</feature>
<protein>
    <submittedName>
        <fullName evidence="9">Sigma54 specific transcriptional regulator, fis family</fullName>
    </submittedName>
</protein>
<dbReference type="InterPro" id="IPR002197">
    <property type="entry name" value="HTH_Fis"/>
</dbReference>
<keyword evidence="1" id="KW-0547">Nucleotide-binding</keyword>
<dbReference type="Gene3D" id="1.10.8.60">
    <property type="match status" value="1"/>
</dbReference>
<comment type="caution">
    <text evidence="9">The sequence shown here is derived from an EMBL/GenBank/DDBJ whole genome shotgun (WGS) entry which is preliminary data.</text>
</comment>
<dbReference type="AlphaFoldDB" id="A3V252"/>
<keyword evidence="4" id="KW-0805">Transcription regulation</keyword>
<dbReference type="Pfam" id="PF00158">
    <property type="entry name" value="Sigma54_activat"/>
    <property type="match status" value="1"/>
</dbReference>
<evidence type="ECO:0000313" key="9">
    <source>
        <dbReference type="EMBL" id="EAQ07433.1"/>
    </source>
</evidence>
<dbReference type="Pfam" id="PF25601">
    <property type="entry name" value="AAA_lid_14"/>
    <property type="match status" value="1"/>
</dbReference>
<reference evidence="9 10" key="1">
    <citation type="submission" date="2006-01" db="EMBL/GenBank/DDBJ databases">
        <authorList>
            <person name="Hagstrom A."/>
            <person name="Ferriera S."/>
            <person name="Johnson J."/>
            <person name="Kravitz S."/>
            <person name="Halpern A."/>
            <person name="Remington K."/>
            <person name="Beeson K."/>
            <person name="Tran B."/>
            <person name="Rogers Y.-H."/>
            <person name="Friedman R."/>
            <person name="Venter J.C."/>
        </authorList>
    </citation>
    <scope>NUCLEOTIDE SEQUENCE [LARGE SCALE GENOMIC DNA]</scope>
    <source>
        <strain evidence="9 10">SKA53</strain>
    </source>
</reference>
<dbReference type="CDD" id="cd00009">
    <property type="entry name" value="AAA"/>
    <property type="match status" value="1"/>
</dbReference>
<evidence type="ECO:0000313" key="10">
    <source>
        <dbReference type="Proteomes" id="UP000004507"/>
    </source>
</evidence>
<dbReference type="InterPro" id="IPR002078">
    <property type="entry name" value="Sigma_54_int"/>
</dbReference>
<dbReference type="EMBL" id="AAMS01000002">
    <property type="protein sequence ID" value="EAQ07433.1"/>
    <property type="molecule type" value="Genomic_DNA"/>
</dbReference>
<dbReference type="PROSITE" id="PS50045">
    <property type="entry name" value="SIGMA54_INTERACT_4"/>
    <property type="match status" value="1"/>
</dbReference>